<keyword evidence="4 5" id="KW-0560">Oxidoreductase</keyword>
<evidence type="ECO:0000256" key="5">
    <source>
        <dbReference type="RuleBase" id="RU361177"/>
    </source>
</evidence>
<dbReference type="GO" id="GO:0004499">
    <property type="term" value="F:N,N-dimethylaniline monooxygenase activity"/>
    <property type="evidence" value="ECO:0007669"/>
    <property type="project" value="InterPro"/>
</dbReference>
<dbReference type="EC" id="1.-.-.-" evidence="5"/>
<keyword evidence="3 5" id="KW-0274">FAD</keyword>
<dbReference type="Proteomes" id="UP000238479">
    <property type="component" value="Chromosome 7"/>
</dbReference>
<dbReference type="InterPro" id="IPR012337">
    <property type="entry name" value="RNaseH-like_sf"/>
</dbReference>
<evidence type="ECO:0000256" key="3">
    <source>
        <dbReference type="ARBA" id="ARBA00022827"/>
    </source>
</evidence>
<evidence type="ECO:0000256" key="1">
    <source>
        <dbReference type="ARBA" id="ARBA00009183"/>
    </source>
</evidence>
<dbReference type="AlphaFoldDB" id="A0A2P6P882"/>
<comment type="caution">
    <text evidence="7">The sequence shown here is derived from an EMBL/GenBank/DDBJ whole genome shotgun (WGS) entry which is preliminary data.</text>
</comment>
<feature type="region of interest" description="Disordered" evidence="6">
    <location>
        <begin position="163"/>
        <end position="191"/>
    </location>
</feature>
<comment type="cofactor">
    <cofactor evidence="5">
        <name>FAD</name>
        <dbReference type="ChEBI" id="CHEBI:57692"/>
    </cofactor>
</comment>
<dbReference type="InterPro" id="IPR050346">
    <property type="entry name" value="FMO-like"/>
</dbReference>
<dbReference type="Gene3D" id="3.50.50.60">
    <property type="entry name" value="FAD/NAD(P)-binding domain"/>
    <property type="match status" value="3"/>
</dbReference>
<dbReference type="InterPro" id="IPR020946">
    <property type="entry name" value="Flavin_mOase-like"/>
</dbReference>
<reference evidence="7 8" key="1">
    <citation type="journal article" date="2018" name="Nat. Genet.">
        <title>The Rosa genome provides new insights in the design of modern roses.</title>
        <authorList>
            <person name="Bendahmane M."/>
        </authorList>
    </citation>
    <scope>NUCLEOTIDE SEQUENCE [LARGE SCALE GENOMIC DNA]</scope>
    <source>
        <strain evidence="8">cv. Old Blush</strain>
    </source>
</reference>
<sequence>MESNPIGVHPNRNIVYSSMYQSLRINLPREIMGFRDYLFAAKEEDEDRDSRRFTGHREVLKYLNDFAGEFGICEMVRFETEVVFVGLMEGGKWMVKSKSKRGEDLEEIYDAVVVCNGHSTEPRVAQIEGTRIQESILIMPKAAMEPEAAAVIGDELVVASCQSEAGDDSEPAGGATGTKRKRESGSSSNNPCRSQFWEHFDKFDVPIQATKDGEEVEVGHTNKARCKYCQTEIGVYSGYSVDNAAANKHAVEYLRKKMMNWSVPPILDGHYMHVRCLAHILNLIVRSSLNILDKSVAIIRNAVRYVRYSASRLDEFKMCVEKEKLDVNKICILDVPTQWKSTFLMLDTAMQLRKGFDRLAEEEDSKYSGYFGEDEDLIKEDLEVVEIQEDAKSKTRRKRVGPPTDEEWEKAADDMVCWTPFDGSSWRLGSKLMWFQTASLLGPHQLMEGKQIHSHNYRTSEPFRDQVCLDQFLHSVGTLDCAVQSFQCDPVVVLIGSSASAIDISRDIAGVVKEVHIASRSSIASETSEYKLGFHTMWLNCELRINSGYDNMRLHSMIKSVHEDGSVVFADGSVVVADTILHCTGYKYHFPFLETNGIVTVDGDDNRWAAVQACLPTCLCTFAFFCWATMEETVPFPNFELQSKWIAGVLSNRIALPSKGKMMEDVKAFYSSLEASGKPKRHTHDISDSRGDYADWLAAQCRCPVFEEWRKQMMLTIAKNYLVRPKTYQDEWDDNHLVLQAYKDFKKFTTHGV</sequence>
<keyword evidence="5" id="KW-0503">Monooxygenase</keyword>
<evidence type="ECO:0000256" key="4">
    <source>
        <dbReference type="ARBA" id="ARBA00023002"/>
    </source>
</evidence>
<dbReference type="EMBL" id="PDCK01000045">
    <property type="protein sequence ID" value="PRQ18134.1"/>
    <property type="molecule type" value="Genomic_DNA"/>
</dbReference>
<keyword evidence="8" id="KW-1185">Reference proteome</keyword>
<dbReference type="SUPFAM" id="SSF51905">
    <property type="entry name" value="FAD/NAD(P)-binding domain"/>
    <property type="match status" value="2"/>
</dbReference>
<dbReference type="SUPFAM" id="SSF53098">
    <property type="entry name" value="Ribonuclease H-like"/>
    <property type="match status" value="1"/>
</dbReference>
<name>A0A2P6P882_ROSCH</name>
<dbReference type="Pfam" id="PF00743">
    <property type="entry name" value="FMO-like"/>
    <property type="match status" value="2"/>
</dbReference>
<evidence type="ECO:0000256" key="6">
    <source>
        <dbReference type="SAM" id="MobiDB-lite"/>
    </source>
</evidence>
<evidence type="ECO:0000313" key="8">
    <source>
        <dbReference type="Proteomes" id="UP000238479"/>
    </source>
</evidence>
<protein>
    <recommendedName>
        <fullName evidence="5">Flavin-containing monooxygenase</fullName>
        <ecNumber evidence="5">1.-.-.-</ecNumber>
    </recommendedName>
</protein>
<evidence type="ECO:0000256" key="2">
    <source>
        <dbReference type="ARBA" id="ARBA00022630"/>
    </source>
</evidence>
<dbReference type="GO" id="GO:0050660">
    <property type="term" value="F:flavin adenine dinucleotide binding"/>
    <property type="evidence" value="ECO:0007669"/>
    <property type="project" value="InterPro"/>
</dbReference>
<proteinExistence type="inferred from homology"/>
<keyword evidence="2 5" id="KW-0285">Flavoprotein</keyword>
<accession>A0A2P6P882</accession>
<organism evidence="7 8">
    <name type="scientific">Rosa chinensis</name>
    <name type="common">China rose</name>
    <dbReference type="NCBI Taxonomy" id="74649"/>
    <lineage>
        <taxon>Eukaryota</taxon>
        <taxon>Viridiplantae</taxon>
        <taxon>Streptophyta</taxon>
        <taxon>Embryophyta</taxon>
        <taxon>Tracheophyta</taxon>
        <taxon>Spermatophyta</taxon>
        <taxon>Magnoliopsida</taxon>
        <taxon>eudicotyledons</taxon>
        <taxon>Gunneridae</taxon>
        <taxon>Pentapetalae</taxon>
        <taxon>rosids</taxon>
        <taxon>fabids</taxon>
        <taxon>Rosales</taxon>
        <taxon>Rosaceae</taxon>
        <taxon>Rosoideae</taxon>
        <taxon>Rosoideae incertae sedis</taxon>
        <taxon>Rosa</taxon>
    </lineage>
</organism>
<evidence type="ECO:0000313" key="7">
    <source>
        <dbReference type="EMBL" id="PRQ18134.1"/>
    </source>
</evidence>
<dbReference type="Gramene" id="PRQ18134">
    <property type="protein sequence ID" value="PRQ18134"/>
    <property type="gene ID" value="RchiOBHm_Chr7g0202571"/>
</dbReference>
<dbReference type="GO" id="GO:0050661">
    <property type="term" value="F:NADP binding"/>
    <property type="evidence" value="ECO:0007669"/>
    <property type="project" value="InterPro"/>
</dbReference>
<dbReference type="PANTHER" id="PTHR23023">
    <property type="entry name" value="DIMETHYLANILINE MONOOXYGENASE"/>
    <property type="match status" value="1"/>
</dbReference>
<dbReference type="InterPro" id="IPR036188">
    <property type="entry name" value="FAD/NAD-bd_sf"/>
</dbReference>
<comment type="similarity">
    <text evidence="1 5">Belongs to the FMO family.</text>
</comment>
<gene>
    <name evidence="7" type="ORF">RchiOBHm_Chr7g0202571</name>
</gene>